<dbReference type="InterPro" id="IPR050742">
    <property type="entry name" value="Helicase_Restrict-Modif_Enz"/>
</dbReference>
<accession>A0A2H0WLT4</accession>
<dbReference type="InterPro" id="IPR006935">
    <property type="entry name" value="Helicase/UvrB_N"/>
</dbReference>
<evidence type="ECO:0000313" key="3">
    <source>
        <dbReference type="Proteomes" id="UP000230353"/>
    </source>
</evidence>
<dbReference type="Gene3D" id="3.40.91.30">
    <property type="match status" value="1"/>
</dbReference>
<dbReference type="GO" id="GO:0016787">
    <property type="term" value="F:hydrolase activity"/>
    <property type="evidence" value="ECO:0007669"/>
    <property type="project" value="InterPro"/>
</dbReference>
<feature type="domain" description="Helicase/UvrB N-terminal" evidence="1">
    <location>
        <begin position="137"/>
        <end position="193"/>
    </location>
</feature>
<dbReference type="AlphaFoldDB" id="A0A2H0WLT4"/>
<dbReference type="PANTHER" id="PTHR47396:SF1">
    <property type="entry name" value="ATP-DEPENDENT HELICASE IRC3-RELATED"/>
    <property type="match status" value="1"/>
</dbReference>
<dbReference type="Pfam" id="PF04851">
    <property type="entry name" value="ResIII"/>
    <property type="match status" value="1"/>
</dbReference>
<gene>
    <name evidence="2" type="ORF">COT67_00915</name>
</gene>
<dbReference type="GO" id="GO:0003677">
    <property type="term" value="F:DNA binding"/>
    <property type="evidence" value="ECO:0007669"/>
    <property type="project" value="InterPro"/>
</dbReference>
<organism evidence="2 3">
    <name type="scientific">Candidatus Tagabacteria bacterium CG09_land_8_20_14_0_10_41_14</name>
    <dbReference type="NCBI Taxonomy" id="1975021"/>
    <lineage>
        <taxon>Bacteria</taxon>
        <taxon>Candidatus Tagaibacteriota</taxon>
    </lineage>
</organism>
<dbReference type="EMBL" id="PEZL01000012">
    <property type="protein sequence ID" value="PIS13600.1"/>
    <property type="molecule type" value="Genomic_DNA"/>
</dbReference>
<proteinExistence type="predicted"/>
<reference evidence="3" key="1">
    <citation type="submission" date="2017-09" db="EMBL/GenBank/DDBJ databases">
        <title>Depth-based differentiation of microbial function through sediment-hosted aquifers and enrichment of novel symbionts in the deep terrestrial subsurface.</title>
        <authorList>
            <person name="Probst A.J."/>
            <person name="Ladd B."/>
            <person name="Jarett J.K."/>
            <person name="Geller-Mcgrath D.E."/>
            <person name="Sieber C.M.K."/>
            <person name="Emerson J.B."/>
            <person name="Anantharaman K."/>
            <person name="Thomas B.C."/>
            <person name="Malmstrom R."/>
            <person name="Stieglmeier M."/>
            <person name="Klingl A."/>
            <person name="Woyke T."/>
            <person name="Ryan C.M."/>
            <person name="Banfield J.F."/>
        </authorList>
    </citation>
    <scope>NUCLEOTIDE SEQUENCE [LARGE SCALE GENOMIC DNA]</scope>
</reference>
<protein>
    <recommendedName>
        <fullName evidence="1">Helicase/UvrB N-terminal domain-containing protein</fullName>
    </recommendedName>
</protein>
<comment type="caution">
    <text evidence="2">The sequence shown here is derived from an EMBL/GenBank/DDBJ whole genome shotgun (WGS) entry which is preliminary data.</text>
</comment>
<dbReference type="SUPFAM" id="SSF52540">
    <property type="entry name" value="P-loop containing nucleoside triphosphate hydrolases"/>
    <property type="match status" value="2"/>
</dbReference>
<evidence type="ECO:0000313" key="2">
    <source>
        <dbReference type="EMBL" id="PIS13600.1"/>
    </source>
</evidence>
<dbReference type="Gene3D" id="3.40.50.300">
    <property type="entry name" value="P-loop containing nucleotide triphosphate hydrolases"/>
    <property type="match status" value="1"/>
</dbReference>
<dbReference type="GO" id="GO:0005829">
    <property type="term" value="C:cytosol"/>
    <property type="evidence" value="ECO:0007669"/>
    <property type="project" value="TreeGrafter"/>
</dbReference>
<name>A0A2H0WLT4_9BACT</name>
<dbReference type="GO" id="GO:0005524">
    <property type="term" value="F:ATP binding"/>
    <property type="evidence" value="ECO:0007669"/>
    <property type="project" value="InterPro"/>
</dbReference>
<dbReference type="Proteomes" id="UP000230353">
    <property type="component" value="Unassembled WGS sequence"/>
</dbReference>
<sequence length="830" mass="95467">MSSKSIDQLIINNPYEEPKEHWLYIRESQSFERKTGRRKSGYWRATSRNRGDSEDPGEFIEIPLVNKIRPRVKEWREKGYPNVTGVTKRLLNFWRDSSQRELQPFWCQFEAVETAIWLTEASAAEKQGVDIPEDSGDWERQCLKMATGTGKTVVMAMLIAWQSLNKIANPKDARFSKHILIIAPGLTVRDRLQVLLPDNPDNFYQSFVLVDSVMWQALLQAKIEVTNWHTLAPYNENYGPKVIKKGPESDEAFVRRVLPDFGNATNILIINDAIESGLVKTPKVAVRDDSKLDKDLKSRFFHIYEHVNEDLNRRAEKHEGLPDLVRNAVNILGADWLQSKDDWQKQDRRTPPVMIMISNRIETAARLEYSLVNGFFSVDELADKAKLIRIDQDALDKIEADEEEKLDKSKRELVEIEREKFNTVGKEGRAGEQVQCVIGVNMLSEGWDARTVTHILGLRAFTSQLLCEQVVGRGLRRISYDLNQETGLFDPEYVTVFGVPFTFLPAEGKEKTPGPEKPKTKIEPLQDRKELKIDWPHVLRVDYKLNYFLDLDWDKLDKLVLSPEDSPTVVEVAPTIEGRPKFDQISEINLDKLAEEHRIQKSKLQAAVRLHEQFGKNWKGDPGSHIGQLVQIMDKFLESDKLLMKIPVFAGSEKLKNIMIALNIQAIVNHIGNFIRSSSKDAPLAILDPVRPKRSTATAMTWYTSRKTQPVNKSQISHIVVDSGWEGSLAFELERNRIKDLISWVKNDHLGFEIFYLWQGQTHTYYPDYIIKFGNARHLLLEVKGQTKEQDKAKWQAAKEWVEALNVNGNFGKWEFKVLDNPKNVFDVVK</sequence>
<dbReference type="InterPro" id="IPR027417">
    <property type="entry name" value="P-loop_NTPase"/>
</dbReference>
<evidence type="ECO:0000259" key="1">
    <source>
        <dbReference type="Pfam" id="PF04851"/>
    </source>
</evidence>
<dbReference type="PANTHER" id="PTHR47396">
    <property type="entry name" value="TYPE I RESTRICTION ENZYME ECOKI R PROTEIN"/>
    <property type="match status" value="1"/>
</dbReference>